<dbReference type="SUPFAM" id="SSF48179">
    <property type="entry name" value="6-phosphogluconate dehydrogenase C-terminal domain-like"/>
    <property type="match status" value="1"/>
</dbReference>
<dbReference type="SUPFAM" id="SSF51735">
    <property type="entry name" value="NAD(P)-binding Rossmann-fold domains"/>
    <property type="match status" value="1"/>
</dbReference>
<accession>A0A3B1CYV1</accession>
<organism evidence="6">
    <name type="scientific">hydrothermal vent metagenome</name>
    <dbReference type="NCBI Taxonomy" id="652676"/>
    <lineage>
        <taxon>unclassified sequences</taxon>
        <taxon>metagenomes</taxon>
        <taxon>ecological metagenomes</taxon>
    </lineage>
</organism>
<comment type="similarity">
    <text evidence="1">Belongs to the NAD-dependent glycerol-3-phosphate dehydrogenase family.</text>
</comment>
<reference evidence="6" key="1">
    <citation type="submission" date="2018-06" db="EMBL/GenBank/DDBJ databases">
        <authorList>
            <person name="Zhirakovskaya E."/>
        </authorList>
    </citation>
    <scope>NUCLEOTIDE SEQUENCE</scope>
</reference>
<dbReference type="Gene3D" id="1.10.1040.10">
    <property type="entry name" value="N-(1-d-carboxylethyl)-l-norvaline Dehydrogenase, domain 2"/>
    <property type="match status" value="1"/>
</dbReference>
<dbReference type="FunFam" id="1.10.1040.10:FF:000001">
    <property type="entry name" value="Glycerol-3-phosphate dehydrogenase [NAD(P)+]"/>
    <property type="match status" value="1"/>
</dbReference>
<protein>
    <submittedName>
        <fullName evidence="6">Glycerol-3-phosphate dehydrogenase [NAD(P)+]</fullName>
        <ecNumber evidence="6">1.1.1.94</ecNumber>
    </submittedName>
</protein>
<evidence type="ECO:0000313" key="6">
    <source>
        <dbReference type="EMBL" id="VAX29673.1"/>
    </source>
</evidence>
<evidence type="ECO:0000256" key="3">
    <source>
        <dbReference type="ARBA" id="ARBA00023027"/>
    </source>
</evidence>
<proteinExistence type="inferred from homology"/>
<dbReference type="GO" id="GO:0005975">
    <property type="term" value="P:carbohydrate metabolic process"/>
    <property type="evidence" value="ECO:0007669"/>
    <property type="project" value="InterPro"/>
</dbReference>
<dbReference type="Gene3D" id="3.40.50.720">
    <property type="entry name" value="NAD(P)-binding Rossmann-like Domain"/>
    <property type="match status" value="1"/>
</dbReference>
<evidence type="ECO:0000259" key="5">
    <source>
        <dbReference type="Pfam" id="PF07479"/>
    </source>
</evidence>
<keyword evidence="2 6" id="KW-0560">Oxidoreductase</keyword>
<dbReference type="PANTHER" id="PTHR11728:SF1">
    <property type="entry name" value="GLYCEROL-3-PHOSPHATE DEHYDROGENASE [NAD(+)] 2, CHLOROPLASTIC"/>
    <property type="match status" value="1"/>
</dbReference>
<dbReference type="InterPro" id="IPR011128">
    <property type="entry name" value="G3P_DH_NAD-dep_N"/>
</dbReference>
<evidence type="ECO:0000256" key="1">
    <source>
        <dbReference type="ARBA" id="ARBA00011009"/>
    </source>
</evidence>
<dbReference type="GO" id="GO:0005829">
    <property type="term" value="C:cytosol"/>
    <property type="evidence" value="ECO:0007669"/>
    <property type="project" value="TreeGrafter"/>
</dbReference>
<dbReference type="NCBIfam" id="NF000941">
    <property type="entry name" value="PRK00094.1-3"/>
    <property type="match status" value="1"/>
</dbReference>
<dbReference type="PROSITE" id="PS00957">
    <property type="entry name" value="NAD_G3PDH"/>
    <property type="match status" value="1"/>
</dbReference>
<dbReference type="NCBIfam" id="NF000942">
    <property type="entry name" value="PRK00094.1-4"/>
    <property type="match status" value="1"/>
</dbReference>
<dbReference type="EC" id="1.1.1.94" evidence="6"/>
<dbReference type="AlphaFoldDB" id="A0A3B1CYV1"/>
<dbReference type="NCBIfam" id="NF000940">
    <property type="entry name" value="PRK00094.1-2"/>
    <property type="match status" value="1"/>
</dbReference>
<dbReference type="Pfam" id="PF01210">
    <property type="entry name" value="NAD_Gly3P_dh_N"/>
    <property type="match status" value="1"/>
</dbReference>
<dbReference type="FunFam" id="3.40.50.720:FF:000019">
    <property type="entry name" value="Glycerol-3-phosphate dehydrogenase [NAD(P)+]"/>
    <property type="match status" value="1"/>
</dbReference>
<dbReference type="InterPro" id="IPR008927">
    <property type="entry name" value="6-PGluconate_DH-like_C_sf"/>
</dbReference>
<feature type="domain" description="Glycerol-3-phosphate dehydrogenase NAD-dependent C-terminal" evidence="5">
    <location>
        <begin position="179"/>
        <end position="318"/>
    </location>
</feature>
<feature type="domain" description="Glycerol-3-phosphate dehydrogenase NAD-dependent N-terminal" evidence="4">
    <location>
        <begin position="2"/>
        <end position="159"/>
    </location>
</feature>
<dbReference type="InterPro" id="IPR036291">
    <property type="entry name" value="NAD(P)-bd_dom_sf"/>
</dbReference>
<gene>
    <name evidence="6" type="ORF">MNBD_IGNAVI01-3182</name>
</gene>
<dbReference type="GO" id="GO:0047952">
    <property type="term" value="F:glycerol-3-phosphate dehydrogenase [NAD(P)+] activity"/>
    <property type="evidence" value="ECO:0007669"/>
    <property type="project" value="UniProtKB-EC"/>
</dbReference>
<dbReference type="GO" id="GO:0051287">
    <property type="term" value="F:NAD binding"/>
    <property type="evidence" value="ECO:0007669"/>
    <property type="project" value="InterPro"/>
</dbReference>
<name>A0A3B1CYV1_9ZZZZ</name>
<keyword evidence="3" id="KW-0520">NAD</keyword>
<dbReference type="PRINTS" id="PR00077">
    <property type="entry name" value="GPDHDRGNASE"/>
</dbReference>
<dbReference type="HAMAP" id="MF_00394">
    <property type="entry name" value="NAD_Glyc3P_dehydrog"/>
    <property type="match status" value="1"/>
</dbReference>
<dbReference type="InterPro" id="IPR006168">
    <property type="entry name" value="G3P_DH_NAD-dep"/>
</dbReference>
<dbReference type="PANTHER" id="PTHR11728">
    <property type="entry name" value="GLYCEROL-3-PHOSPHATE DEHYDROGENASE"/>
    <property type="match status" value="1"/>
</dbReference>
<dbReference type="Pfam" id="PF07479">
    <property type="entry name" value="NAD_Gly3P_dh_C"/>
    <property type="match status" value="1"/>
</dbReference>
<dbReference type="GO" id="GO:0046168">
    <property type="term" value="P:glycerol-3-phosphate catabolic process"/>
    <property type="evidence" value="ECO:0007669"/>
    <property type="project" value="InterPro"/>
</dbReference>
<dbReference type="EMBL" id="UOGD01000460">
    <property type="protein sequence ID" value="VAX29673.1"/>
    <property type="molecule type" value="Genomic_DNA"/>
</dbReference>
<dbReference type="InterPro" id="IPR006109">
    <property type="entry name" value="G3P_DH_NAD-dep_C"/>
</dbReference>
<dbReference type="InterPro" id="IPR013328">
    <property type="entry name" value="6PGD_dom2"/>
</dbReference>
<evidence type="ECO:0000259" key="4">
    <source>
        <dbReference type="Pfam" id="PF01210"/>
    </source>
</evidence>
<dbReference type="PIRSF" id="PIRSF000114">
    <property type="entry name" value="Glycerol-3-P_dh"/>
    <property type="match status" value="1"/>
</dbReference>
<evidence type="ECO:0000256" key="2">
    <source>
        <dbReference type="ARBA" id="ARBA00023002"/>
    </source>
</evidence>
<sequence length="333" mass="36304">MKISVLGAGSWGTALAIILSNNGHDVTLWEFKKEYVKGLIKHHENKIFLPGISIPQDITITHSLEQASTNQHMIVIAIPTQFVRSVLKKMKKYSFLNTTFVSVAKGIEKETLVTVDHIISDELDIEENSIAVLSGPSHAEEVSRKIPTAVVAASRNIDTAKDVQAAFMTSYFRVYSTTDIVGVELGGALKNVIAIGAGIIDGAKFGDNTKAAIMTRGIAEISRLGVQLGARPETFSGLSGMGDLIVTCMSRHSRNRYVGEQIGMGKKLPEVLKSMKMVAEGVETCKSVHELAAKHHIEVPIAAAVYNILFHEKDPIKVTYELMSRGMKAELEF</sequence>